<keyword evidence="1" id="KW-0472">Membrane</keyword>
<keyword evidence="1" id="KW-0812">Transmembrane</keyword>
<keyword evidence="1" id="KW-1133">Transmembrane helix</keyword>
<accession>A0A2V3HT59</accession>
<dbReference type="Gene3D" id="2.60.40.10">
    <property type="entry name" value="Immunoglobulins"/>
    <property type="match status" value="1"/>
</dbReference>
<dbReference type="InterPro" id="IPR013783">
    <property type="entry name" value="Ig-like_fold"/>
</dbReference>
<sequence>MKSPRLFVVLLLIAAWSPTLTPVSAEDSDDVPLIGFDFENGFTTNETTVITGFVEDEERPPHVTWSIGEEAELGSGDLSTTLEEADSSGSRPIWIWSLELDVAEYSPCTCYLTVTVESASGETSQARQVLFLGDTAKSAIMLHSPASGDWVSNSLTASGWSSHPMVWTSPELRFFAKSASNAADVCMIEADSDFSSHLLVIIPDGSFSNRIDISGLYDGWHSFYAENYDPSGVTFAQTCVPIRVNNLAPAITLAGPDSVLEGSGDLLFDGSASNDPVWGREDMHYMWVLRRPSHTGSTPLDIVMGDGLGTYSMGSETSGEYTLTLRVMDAGGVSSTSVKTFTVENVIPTAKMYVDGSPVSDGDSIKLSPGGEWALDASASVDSANDQAGLRCVWKIDYAPMYEGCQRTLSWPSGAGDELILTLDVIDDDDEYGTVSVQLVNPDVSEPLPYPLIALAISAIFMVSAILLRYRSSDDSASIPKWKSGNEN</sequence>
<comment type="caution">
    <text evidence="2">The sequence shown here is derived from an EMBL/GenBank/DDBJ whole genome shotgun (WGS) entry which is preliminary data.</text>
</comment>
<dbReference type="CDD" id="cd00146">
    <property type="entry name" value="PKD"/>
    <property type="match status" value="1"/>
</dbReference>
<organism evidence="2 3">
    <name type="scientific">Candidatus Thalassarchaeum betae</name>
    <dbReference type="NCBI Taxonomy" id="2599289"/>
    <lineage>
        <taxon>Archaea</taxon>
        <taxon>Methanobacteriati</taxon>
        <taxon>Thermoplasmatota</taxon>
        <taxon>Candidatus Poseidoniia</taxon>
        <taxon>Candidatus Poseidoniales</taxon>
        <taxon>Candidatus Thalassarchaeaceae</taxon>
        <taxon>Candidatus Thalassarchaeum</taxon>
    </lineage>
</organism>
<feature type="transmembrane region" description="Helical" evidence="1">
    <location>
        <begin position="448"/>
        <end position="468"/>
    </location>
</feature>
<dbReference type="EMBL" id="PSPG01000004">
    <property type="protein sequence ID" value="PXF21989.1"/>
    <property type="molecule type" value="Genomic_DNA"/>
</dbReference>
<gene>
    <name evidence="2" type="ORF">CXX69_02470</name>
</gene>
<dbReference type="Proteomes" id="UP000248161">
    <property type="component" value="Unassembled WGS sequence"/>
</dbReference>
<proteinExistence type="predicted"/>
<protein>
    <submittedName>
        <fullName evidence="2">Uncharacterized protein</fullName>
    </submittedName>
</protein>
<name>A0A2V3HT59_9ARCH</name>
<reference evidence="2 3" key="1">
    <citation type="journal article" date="2015" name="Nat. Commun.">
        <title>Genomic and transcriptomic evidence for scavenging of diverse organic compounds by widespread deep-sea archaea.</title>
        <authorList>
            <person name="Li M."/>
            <person name="Baker B.J."/>
            <person name="Anantharaman K."/>
            <person name="Jain S."/>
            <person name="Breier J.A."/>
            <person name="Dick G.J."/>
        </authorList>
    </citation>
    <scope>NUCLEOTIDE SEQUENCE [LARGE SCALE GENOMIC DNA]</scope>
    <source>
        <strain evidence="2">Cayman_51_deep</strain>
    </source>
</reference>
<dbReference type="AlphaFoldDB" id="A0A2V3HT59"/>
<evidence type="ECO:0000313" key="2">
    <source>
        <dbReference type="EMBL" id="PXF21989.1"/>
    </source>
</evidence>
<evidence type="ECO:0000256" key="1">
    <source>
        <dbReference type="SAM" id="Phobius"/>
    </source>
</evidence>
<evidence type="ECO:0000313" key="3">
    <source>
        <dbReference type="Proteomes" id="UP000248161"/>
    </source>
</evidence>